<comment type="subcellular location">
    <subcellularLocation>
        <location evidence="1">Membrane</location>
        <topology evidence="1">Single-pass membrane protein</topology>
    </subcellularLocation>
</comment>
<evidence type="ECO:0000256" key="1">
    <source>
        <dbReference type="ARBA" id="ARBA00004167"/>
    </source>
</evidence>
<protein>
    <submittedName>
        <fullName evidence="7">Uncharacterized protein</fullName>
    </submittedName>
</protein>
<evidence type="ECO:0000256" key="4">
    <source>
        <dbReference type="ARBA" id="ARBA00022989"/>
    </source>
</evidence>
<name>A0ABD2XCX6_9HYME</name>
<accession>A0ABD2XCX6</accession>
<dbReference type="EMBL" id="JBJJXI010000034">
    <property type="protein sequence ID" value="KAL3402627.1"/>
    <property type="molecule type" value="Genomic_DNA"/>
</dbReference>
<dbReference type="Pfam" id="PF06388">
    <property type="entry name" value="DUF1075"/>
    <property type="match status" value="1"/>
</dbReference>
<evidence type="ECO:0000256" key="3">
    <source>
        <dbReference type="ARBA" id="ARBA00022692"/>
    </source>
</evidence>
<evidence type="ECO:0000256" key="6">
    <source>
        <dbReference type="SAM" id="Phobius"/>
    </source>
</evidence>
<organism evidence="7 8">
    <name type="scientific">Trichogramma kaykai</name>
    <dbReference type="NCBI Taxonomy" id="54128"/>
    <lineage>
        <taxon>Eukaryota</taxon>
        <taxon>Metazoa</taxon>
        <taxon>Ecdysozoa</taxon>
        <taxon>Arthropoda</taxon>
        <taxon>Hexapoda</taxon>
        <taxon>Insecta</taxon>
        <taxon>Pterygota</taxon>
        <taxon>Neoptera</taxon>
        <taxon>Endopterygota</taxon>
        <taxon>Hymenoptera</taxon>
        <taxon>Apocrita</taxon>
        <taxon>Proctotrupomorpha</taxon>
        <taxon>Chalcidoidea</taxon>
        <taxon>Trichogrammatidae</taxon>
        <taxon>Trichogramma</taxon>
    </lineage>
</organism>
<sequence>MSSSQVISRTFVAVSRRLFQSSAQCLESKAPETAAKATEQAATHRQNPSVVGHRMYALSDFDKWVLVWMKKFPKGKVPDKVPEHVIYQTRSRARIKAANYLTGVCIIGCFFAVYTGRKAAKSGDSIQKRREEWHKQLKEEHEAEMAAKEAKQ</sequence>
<dbReference type="PANTHER" id="PTHR13674:SF5">
    <property type="entry name" value="UPF0389 PROTEIN CG9231"/>
    <property type="match status" value="1"/>
</dbReference>
<dbReference type="AlphaFoldDB" id="A0ABD2XCX6"/>
<dbReference type="Proteomes" id="UP001627154">
    <property type="component" value="Unassembled WGS sequence"/>
</dbReference>
<evidence type="ECO:0000313" key="7">
    <source>
        <dbReference type="EMBL" id="KAL3402627.1"/>
    </source>
</evidence>
<proteinExistence type="inferred from homology"/>
<evidence type="ECO:0000313" key="8">
    <source>
        <dbReference type="Proteomes" id="UP001627154"/>
    </source>
</evidence>
<reference evidence="7 8" key="1">
    <citation type="journal article" date="2024" name="bioRxiv">
        <title>A reference genome for Trichogramma kaykai: A tiny desert-dwelling parasitoid wasp with competing sex-ratio distorters.</title>
        <authorList>
            <person name="Culotta J."/>
            <person name="Lindsey A.R."/>
        </authorList>
    </citation>
    <scope>NUCLEOTIDE SEQUENCE [LARGE SCALE GENOMIC DNA]</scope>
    <source>
        <strain evidence="7 8">KSX58</strain>
    </source>
</reference>
<dbReference type="InterPro" id="IPR009432">
    <property type="entry name" value="DUF1075"/>
</dbReference>
<evidence type="ECO:0000256" key="2">
    <source>
        <dbReference type="ARBA" id="ARBA00007363"/>
    </source>
</evidence>
<dbReference type="PANTHER" id="PTHR13674">
    <property type="entry name" value="GROWTH AND TRANSFORMATION-DEPENDENT PROTEIN"/>
    <property type="match status" value="1"/>
</dbReference>
<gene>
    <name evidence="7" type="ORF">TKK_004558</name>
</gene>
<evidence type="ECO:0000256" key="5">
    <source>
        <dbReference type="ARBA" id="ARBA00023136"/>
    </source>
</evidence>
<comment type="caution">
    <text evidence="7">The sequence shown here is derived from an EMBL/GenBank/DDBJ whole genome shotgun (WGS) entry which is preliminary data.</text>
</comment>
<dbReference type="GO" id="GO:0016020">
    <property type="term" value="C:membrane"/>
    <property type="evidence" value="ECO:0007669"/>
    <property type="project" value="UniProtKB-SubCell"/>
</dbReference>
<keyword evidence="3 6" id="KW-0812">Transmembrane</keyword>
<comment type="similarity">
    <text evidence="2">Belongs to the UPF0389 family.</text>
</comment>
<feature type="transmembrane region" description="Helical" evidence="6">
    <location>
        <begin position="97"/>
        <end position="116"/>
    </location>
</feature>
<keyword evidence="5 6" id="KW-0472">Membrane</keyword>
<keyword evidence="4 6" id="KW-1133">Transmembrane helix</keyword>
<keyword evidence="8" id="KW-1185">Reference proteome</keyword>